<evidence type="ECO:0000313" key="2">
    <source>
        <dbReference type="EMBL" id="CAF1541725.1"/>
    </source>
</evidence>
<evidence type="ECO:0000256" key="1">
    <source>
        <dbReference type="SAM" id="SignalP"/>
    </source>
</evidence>
<accession>A0A816FAU5</accession>
<sequence length="200" mass="22825">MYLLSIFFSCIILSQTNVFAELSSSSCTLLRTANSLTTIVPEIAQLAMRFYRASSLISNQHHRQKRFLSNGNIGKSSSSGNVKGTVVEQIMANTFRDVNFTNVAILMLNNNETMNKLRQNIDNDAIIRIIMREINYEKLGKGLWSTFESKFNLEDFITNLINITQLDVIHHELLSNGTLPEWLLINLNPNLNIQIIERIF</sequence>
<reference evidence="3" key="1">
    <citation type="submission" date="2021-02" db="EMBL/GenBank/DDBJ databases">
        <authorList>
            <person name="Nowell W R."/>
        </authorList>
    </citation>
    <scope>NUCLEOTIDE SEQUENCE</scope>
</reference>
<organism evidence="3 4">
    <name type="scientific">Adineta steineri</name>
    <dbReference type="NCBI Taxonomy" id="433720"/>
    <lineage>
        <taxon>Eukaryota</taxon>
        <taxon>Metazoa</taxon>
        <taxon>Spiralia</taxon>
        <taxon>Gnathifera</taxon>
        <taxon>Rotifera</taxon>
        <taxon>Eurotatoria</taxon>
        <taxon>Bdelloidea</taxon>
        <taxon>Adinetida</taxon>
        <taxon>Adinetidae</taxon>
        <taxon>Adineta</taxon>
    </lineage>
</organism>
<dbReference type="AlphaFoldDB" id="A0A816FAU5"/>
<dbReference type="Proteomes" id="UP000663877">
    <property type="component" value="Unassembled WGS sequence"/>
</dbReference>
<dbReference type="EMBL" id="CAJNOI010004278">
    <property type="protein sequence ID" value="CAF1541725.1"/>
    <property type="molecule type" value="Genomic_DNA"/>
</dbReference>
<feature type="non-terminal residue" evidence="3">
    <location>
        <position position="200"/>
    </location>
</feature>
<feature type="chain" id="PRO_5035610193" evidence="1">
    <location>
        <begin position="17"/>
        <end position="200"/>
    </location>
</feature>
<proteinExistence type="predicted"/>
<dbReference type="EMBL" id="CAJNOM010004657">
    <property type="protein sequence ID" value="CAF1657718.1"/>
    <property type="molecule type" value="Genomic_DNA"/>
</dbReference>
<dbReference type="OrthoDB" id="10006315at2759"/>
<evidence type="ECO:0000313" key="3">
    <source>
        <dbReference type="EMBL" id="CAF1657718.1"/>
    </source>
</evidence>
<feature type="signal peptide" evidence="1">
    <location>
        <begin position="1"/>
        <end position="16"/>
    </location>
</feature>
<name>A0A816FAU5_9BILA</name>
<protein>
    <submittedName>
        <fullName evidence="3">Uncharacterized protein</fullName>
    </submittedName>
</protein>
<dbReference type="Proteomes" id="UP000663832">
    <property type="component" value="Unassembled WGS sequence"/>
</dbReference>
<comment type="caution">
    <text evidence="3">The sequence shown here is derived from an EMBL/GenBank/DDBJ whole genome shotgun (WGS) entry which is preliminary data.</text>
</comment>
<keyword evidence="1" id="KW-0732">Signal</keyword>
<gene>
    <name evidence="2" type="ORF">BJG266_LOCUS45622</name>
    <name evidence="3" type="ORF">QVE165_LOCUS62625</name>
</gene>
<evidence type="ECO:0000313" key="4">
    <source>
        <dbReference type="Proteomes" id="UP000663832"/>
    </source>
</evidence>
<keyword evidence="4" id="KW-1185">Reference proteome</keyword>